<evidence type="ECO:0000313" key="3">
    <source>
        <dbReference type="Proteomes" id="UP000821853"/>
    </source>
</evidence>
<accession>A0A9J6GW07</accession>
<sequence>MHDNELYLKRGGVFKGSSIAPVLSDLLLAPYDRRFQFVIPDLTVVKTFRYVGDFLVIFKAQVGRAPGFIAAQLRGVVAESGQGNKVGGGRQGRLNIIPYVHGVLHVLKKIGDKAGVAAFMGPDEVLTRMRNSYDDGMGDVPIMVYDIELDDFSGQCNPHVTSPLIQALAIGTYNTR</sequence>
<keyword evidence="3" id="KW-1185">Reference proteome</keyword>
<evidence type="ECO:0000313" key="2">
    <source>
        <dbReference type="EMBL" id="KAH9382662.1"/>
    </source>
</evidence>
<gene>
    <name evidence="2" type="ORF">HPB48_023216</name>
</gene>
<organism evidence="2 3">
    <name type="scientific">Haemaphysalis longicornis</name>
    <name type="common">Bush tick</name>
    <dbReference type="NCBI Taxonomy" id="44386"/>
    <lineage>
        <taxon>Eukaryota</taxon>
        <taxon>Metazoa</taxon>
        <taxon>Ecdysozoa</taxon>
        <taxon>Arthropoda</taxon>
        <taxon>Chelicerata</taxon>
        <taxon>Arachnida</taxon>
        <taxon>Acari</taxon>
        <taxon>Parasitiformes</taxon>
        <taxon>Ixodida</taxon>
        <taxon>Ixodoidea</taxon>
        <taxon>Ixodidae</taxon>
        <taxon>Haemaphysalinae</taxon>
        <taxon>Haemaphysalis</taxon>
    </lineage>
</organism>
<dbReference type="PROSITE" id="PS50878">
    <property type="entry name" value="RT_POL"/>
    <property type="match status" value="1"/>
</dbReference>
<dbReference type="VEuPathDB" id="VectorBase:HLOH_042658"/>
<evidence type="ECO:0000259" key="1">
    <source>
        <dbReference type="PROSITE" id="PS50878"/>
    </source>
</evidence>
<dbReference type="Proteomes" id="UP000821853">
    <property type="component" value="Unassembled WGS sequence"/>
</dbReference>
<dbReference type="EMBL" id="JABSTR010000113">
    <property type="protein sequence ID" value="KAH9382662.1"/>
    <property type="molecule type" value="Genomic_DNA"/>
</dbReference>
<comment type="caution">
    <text evidence="2">The sequence shown here is derived from an EMBL/GenBank/DDBJ whole genome shotgun (WGS) entry which is preliminary data.</text>
</comment>
<dbReference type="AlphaFoldDB" id="A0A9J6GW07"/>
<feature type="domain" description="Reverse transcriptase" evidence="1">
    <location>
        <begin position="1"/>
        <end position="104"/>
    </location>
</feature>
<dbReference type="InterPro" id="IPR000477">
    <property type="entry name" value="RT_dom"/>
</dbReference>
<dbReference type="OrthoDB" id="6507854at2759"/>
<name>A0A9J6GW07_HAELO</name>
<proteinExistence type="predicted"/>
<protein>
    <recommendedName>
        <fullName evidence="1">Reverse transcriptase domain-containing protein</fullName>
    </recommendedName>
</protein>
<reference evidence="2 3" key="1">
    <citation type="journal article" date="2020" name="Cell">
        <title>Large-Scale Comparative Analyses of Tick Genomes Elucidate Their Genetic Diversity and Vector Capacities.</title>
        <authorList>
            <consortium name="Tick Genome and Microbiome Consortium (TIGMIC)"/>
            <person name="Jia N."/>
            <person name="Wang J."/>
            <person name="Shi W."/>
            <person name="Du L."/>
            <person name="Sun Y."/>
            <person name="Zhan W."/>
            <person name="Jiang J.F."/>
            <person name="Wang Q."/>
            <person name="Zhang B."/>
            <person name="Ji P."/>
            <person name="Bell-Sakyi L."/>
            <person name="Cui X.M."/>
            <person name="Yuan T.T."/>
            <person name="Jiang B.G."/>
            <person name="Yang W.F."/>
            <person name="Lam T.T."/>
            <person name="Chang Q.C."/>
            <person name="Ding S.J."/>
            <person name="Wang X.J."/>
            <person name="Zhu J.G."/>
            <person name="Ruan X.D."/>
            <person name="Zhao L."/>
            <person name="Wei J.T."/>
            <person name="Ye R.Z."/>
            <person name="Que T.C."/>
            <person name="Du C.H."/>
            <person name="Zhou Y.H."/>
            <person name="Cheng J.X."/>
            <person name="Dai P.F."/>
            <person name="Guo W.B."/>
            <person name="Han X.H."/>
            <person name="Huang E.J."/>
            <person name="Li L.F."/>
            <person name="Wei W."/>
            <person name="Gao Y.C."/>
            <person name="Liu J.Z."/>
            <person name="Shao H.Z."/>
            <person name="Wang X."/>
            <person name="Wang C.C."/>
            <person name="Yang T.C."/>
            <person name="Huo Q.B."/>
            <person name="Li W."/>
            <person name="Chen H.Y."/>
            <person name="Chen S.E."/>
            <person name="Zhou L.G."/>
            <person name="Ni X.B."/>
            <person name="Tian J.H."/>
            <person name="Sheng Y."/>
            <person name="Liu T."/>
            <person name="Pan Y.S."/>
            <person name="Xia L.Y."/>
            <person name="Li J."/>
            <person name="Zhao F."/>
            <person name="Cao W.C."/>
        </authorList>
    </citation>
    <scope>NUCLEOTIDE SEQUENCE [LARGE SCALE GENOMIC DNA]</scope>
    <source>
        <strain evidence="2">HaeL-2018</strain>
    </source>
</reference>